<feature type="transmembrane region" description="Helical" evidence="1">
    <location>
        <begin position="189"/>
        <end position="213"/>
    </location>
</feature>
<keyword evidence="1" id="KW-1133">Transmembrane helix</keyword>
<name>A0A246KXS6_9GAMM</name>
<comment type="caution">
    <text evidence="2">The sequence shown here is derived from an EMBL/GenBank/DDBJ whole genome shotgun (WGS) entry which is preliminary data.</text>
</comment>
<organism evidence="2 3">
    <name type="scientific">Stenotrophomonas pavanii</name>
    <dbReference type="NCBI Taxonomy" id="487698"/>
    <lineage>
        <taxon>Bacteria</taxon>
        <taxon>Pseudomonadati</taxon>
        <taxon>Pseudomonadota</taxon>
        <taxon>Gammaproteobacteria</taxon>
        <taxon>Lysobacterales</taxon>
        <taxon>Lysobacteraceae</taxon>
        <taxon>Stenotrophomonas</taxon>
    </lineage>
</organism>
<dbReference type="AlphaFoldDB" id="A0A246KXS6"/>
<feature type="transmembrane region" description="Helical" evidence="1">
    <location>
        <begin position="625"/>
        <end position="644"/>
    </location>
</feature>
<sequence length="684" mass="74947">MLVFILASVLSGAAIAAALRRTHPVWGRTKTGTRVGWITTCILGGWLLTWMIPFDPAPATTLQVEVETLGKGAPESKGSEVWFRLIVDGRDAELGEIKAGPTWMVANGYLISPINSPPDKAHWNGHYSSDIYVQFFTHPWSGHAILRWAGKEQHYNLYSPTGGEIRVHLAGDAPNPHFLTLPSRTPLQYLVQACQSVALGLLLLAGFGLASRWPSPWKSARNDEAQPSLGREVLIAALPLLLVGSILLVLFLPAILTTDSLNQWAQAASGRFDDAHPVLYAFYLWFVQQILPSPTLAAWLQMAALALASGWLATVVRRACNAPRWTSTAGGLLLAAYPVTALSSITLWKDIPYATSVVALTAFVIGSTILDRPSLRKWYNCLALVLLAACCMALRHNGPPVAVAAFLILLLRPGTRMRVLVCLPLAASLMWSIKGPLADSVGTHRTSAAYMAYTHHLSAHLAAGQNPESAEDNAILEAVDSGARDWRYRCSVVNTTIFNDHYDIPTAVKHQDDLFRIWLGMALKRPDIELDHVLCASGMVWRYRTSGPLYLYVFGFEIGEEQNLQWVQPGLSGPPQASVLPNATNWMGKTLLKPQLGRLWRPAPFLIALCLLTVVAWRRTCDQRILLVPILVLVHSAILMVAIIAQDARYQLPLYMVCLIVAPALVLARRQPHHIPLAAGRAAG</sequence>
<gene>
    <name evidence="2" type="ORF">CEE55_11805</name>
</gene>
<feature type="transmembrane region" description="Helical" evidence="1">
    <location>
        <begin position="351"/>
        <end position="370"/>
    </location>
</feature>
<evidence type="ECO:0000256" key="1">
    <source>
        <dbReference type="SAM" id="Phobius"/>
    </source>
</evidence>
<evidence type="ECO:0000313" key="3">
    <source>
        <dbReference type="Proteomes" id="UP000197904"/>
    </source>
</evidence>
<keyword evidence="1" id="KW-0472">Membrane</keyword>
<keyword evidence="1" id="KW-0812">Transmembrane</keyword>
<feature type="transmembrane region" description="Helical" evidence="1">
    <location>
        <begin position="382"/>
        <end position="411"/>
    </location>
</feature>
<evidence type="ECO:0000313" key="2">
    <source>
        <dbReference type="EMBL" id="OWR33371.1"/>
    </source>
</evidence>
<proteinExistence type="predicted"/>
<dbReference type="EMBL" id="NIXP01000081">
    <property type="protein sequence ID" value="OWR33371.1"/>
    <property type="molecule type" value="Genomic_DNA"/>
</dbReference>
<feature type="transmembrane region" description="Helical" evidence="1">
    <location>
        <begin position="296"/>
        <end position="316"/>
    </location>
</feature>
<feature type="transmembrane region" description="Helical" evidence="1">
    <location>
        <begin position="328"/>
        <end position="345"/>
    </location>
</feature>
<reference evidence="2 3" key="1">
    <citation type="submission" date="2017-06" db="EMBL/GenBank/DDBJ databases">
        <authorList>
            <person name="Kim H.J."/>
            <person name="Triplett B.A."/>
        </authorList>
    </citation>
    <scope>NUCLEOTIDE SEQUENCE [LARGE SCALE GENOMIC DNA]</scope>
    <source>
        <strain evidence="2 3">S18795</strain>
    </source>
</reference>
<accession>A0A246KXS6</accession>
<protein>
    <submittedName>
        <fullName evidence="2">Uncharacterized protein</fullName>
    </submittedName>
</protein>
<dbReference type="Proteomes" id="UP000197904">
    <property type="component" value="Unassembled WGS sequence"/>
</dbReference>
<feature type="transmembrane region" description="Helical" evidence="1">
    <location>
        <begin position="233"/>
        <end position="256"/>
    </location>
</feature>
<feature type="transmembrane region" description="Helical" evidence="1">
    <location>
        <begin position="599"/>
        <end position="618"/>
    </location>
</feature>
<feature type="transmembrane region" description="Helical" evidence="1">
    <location>
        <begin position="650"/>
        <end position="668"/>
    </location>
</feature>